<dbReference type="PANTHER" id="PTHR11079">
    <property type="entry name" value="CYTOSINE DEAMINASE FAMILY MEMBER"/>
    <property type="match status" value="1"/>
</dbReference>
<dbReference type="InterPro" id="IPR002125">
    <property type="entry name" value="CMP_dCMP_dom"/>
</dbReference>
<evidence type="ECO:0000313" key="3">
    <source>
        <dbReference type="EMBL" id="MFC7343948.1"/>
    </source>
</evidence>
<evidence type="ECO:0000259" key="2">
    <source>
        <dbReference type="PROSITE" id="PS51747"/>
    </source>
</evidence>
<evidence type="ECO:0000313" key="4">
    <source>
        <dbReference type="Proteomes" id="UP001596504"/>
    </source>
</evidence>
<organism evidence="3 4">
    <name type="scientific">Saccharopolyspora griseoalba</name>
    <dbReference type="NCBI Taxonomy" id="1431848"/>
    <lineage>
        <taxon>Bacteria</taxon>
        <taxon>Bacillati</taxon>
        <taxon>Actinomycetota</taxon>
        <taxon>Actinomycetes</taxon>
        <taxon>Pseudonocardiales</taxon>
        <taxon>Pseudonocardiaceae</taxon>
        <taxon>Saccharopolyspora</taxon>
    </lineage>
</organism>
<dbReference type="CDD" id="cd01285">
    <property type="entry name" value="nucleoside_deaminase"/>
    <property type="match status" value="1"/>
</dbReference>
<comment type="caution">
    <text evidence="3">The sequence shown here is derived from an EMBL/GenBank/DDBJ whole genome shotgun (WGS) entry which is preliminary data.</text>
</comment>
<dbReference type="Gene3D" id="3.40.140.10">
    <property type="entry name" value="Cytidine Deaminase, domain 2"/>
    <property type="match status" value="1"/>
</dbReference>
<reference evidence="4" key="1">
    <citation type="journal article" date="2019" name="Int. J. Syst. Evol. Microbiol.">
        <title>The Global Catalogue of Microorganisms (GCM) 10K type strain sequencing project: providing services to taxonomists for standard genome sequencing and annotation.</title>
        <authorList>
            <consortium name="The Broad Institute Genomics Platform"/>
            <consortium name="The Broad Institute Genome Sequencing Center for Infectious Disease"/>
            <person name="Wu L."/>
            <person name="Ma J."/>
        </authorList>
    </citation>
    <scope>NUCLEOTIDE SEQUENCE [LARGE SCALE GENOMIC DNA]</scope>
    <source>
        <strain evidence="4">WLHS5</strain>
    </source>
</reference>
<protein>
    <submittedName>
        <fullName evidence="3">Nucleoside deaminase</fullName>
        <ecNumber evidence="3">3.5.4.33</ecNumber>
    </submittedName>
</protein>
<feature type="compositionally biased region" description="Basic residues" evidence="1">
    <location>
        <begin position="50"/>
        <end position="61"/>
    </location>
</feature>
<dbReference type="GO" id="GO:0052717">
    <property type="term" value="F:tRNA-specific adenosine-34 deaminase activity"/>
    <property type="evidence" value="ECO:0007669"/>
    <property type="project" value="UniProtKB-EC"/>
</dbReference>
<proteinExistence type="predicted"/>
<gene>
    <name evidence="3" type="ORF">ACFQRI_21285</name>
</gene>
<accession>A0ABW2LRJ1</accession>
<evidence type="ECO:0000256" key="1">
    <source>
        <dbReference type="SAM" id="MobiDB-lite"/>
    </source>
</evidence>
<dbReference type="SUPFAM" id="SSF53927">
    <property type="entry name" value="Cytidine deaminase-like"/>
    <property type="match status" value="1"/>
</dbReference>
<keyword evidence="4" id="KW-1185">Reference proteome</keyword>
<dbReference type="PROSITE" id="PS51747">
    <property type="entry name" value="CYT_DCMP_DEAMINASES_2"/>
    <property type="match status" value="1"/>
</dbReference>
<dbReference type="EC" id="3.5.4.33" evidence="3"/>
<dbReference type="Proteomes" id="UP001596504">
    <property type="component" value="Unassembled WGS sequence"/>
</dbReference>
<feature type="region of interest" description="Disordered" evidence="1">
    <location>
        <begin position="50"/>
        <end position="74"/>
    </location>
</feature>
<dbReference type="RefSeq" id="WP_380671345.1">
    <property type="nucleotide sequence ID" value="NZ_JBHTCJ010000012.1"/>
</dbReference>
<keyword evidence="3" id="KW-0378">Hydrolase</keyword>
<name>A0ABW2LRJ1_9PSEU</name>
<feature type="domain" description="CMP/dCMP-type deaminase" evidence="2">
    <location>
        <begin position="77"/>
        <end position="193"/>
    </location>
</feature>
<dbReference type="PANTHER" id="PTHR11079:SF190">
    <property type="entry name" value="CYTOSINE DEAMINASE"/>
    <property type="match status" value="1"/>
</dbReference>
<dbReference type="InterPro" id="IPR016193">
    <property type="entry name" value="Cytidine_deaminase-like"/>
</dbReference>
<dbReference type="Pfam" id="PF00383">
    <property type="entry name" value="dCMP_cyt_deam_1"/>
    <property type="match status" value="1"/>
</dbReference>
<dbReference type="EMBL" id="JBHTCJ010000012">
    <property type="protein sequence ID" value="MFC7343948.1"/>
    <property type="molecule type" value="Genomic_DNA"/>
</dbReference>
<sequence length="228" mass="24775">MLVERDDAWWVCAVQQTNVIDLPPDWNARCENAWRARSAGGRRVAGLRIRSRSRSGARRRTTTAGPRGSSRRRGAVREYGELMEHAIEQARIGAAEGGIPIGAALVVGGELLSAGRNRRVQRASPTLHAEIDCIESAGRQAASTYRRATLFTTLSPCFLCTGAVLLFGIPRVVIGENRTYAAGEELLRGHGVEVVVLDLDECAELMADFVTARPELWHEDIAVDDAGG</sequence>